<dbReference type="OrthoDB" id="9810718at2"/>
<evidence type="ECO:0000313" key="2">
    <source>
        <dbReference type="Proteomes" id="UP000051580"/>
    </source>
</evidence>
<organism evidence="1 2">
    <name type="scientific">Levilactobacillus hammesii DSM 16381</name>
    <dbReference type="NCBI Taxonomy" id="1423753"/>
    <lineage>
        <taxon>Bacteria</taxon>
        <taxon>Bacillati</taxon>
        <taxon>Bacillota</taxon>
        <taxon>Bacilli</taxon>
        <taxon>Lactobacillales</taxon>
        <taxon>Lactobacillaceae</taxon>
        <taxon>Levilactobacillus</taxon>
    </lineage>
</organism>
<dbReference type="Proteomes" id="UP000051580">
    <property type="component" value="Unassembled WGS sequence"/>
</dbReference>
<dbReference type="SUPFAM" id="SSF48208">
    <property type="entry name" value="Six-hairpin glycosidases"/>
    <property type="match status" value="1"/>
</dbReference>
<protein>
    <recommendedName>
        <fullName evidence="3">Glycosyl transferase family 1</fullName>
    </recommendedName>
</protein>
<dbReference type="STRING" id="1423753.FD28_GL000357"/>
<accession>A0A0R1UXU3</accession>
<evidence type="ECO:0008006" key="3">
    <source>
        <dbReference type="Google" id="ProtNLM"/>
    </source>
</evidence>
<reference evidence="1 2" key="1">
    <citation type="journal article" date="2015" name="Genome Announc.">
        <title>Expanding the biotechnology potential of lactobacilli through comparative genomics of 213 strains and associated genera.</title>
        <authorList>
            <person name="Sun Z."/>
            <person name="Harris H.M."/>
            <person name="McCann A."/>
            <person name="Guo C."/>
            <person name="Argimon S."/>
            <person name="Zhang W."/>
            <person name="Yang X."/>
            <person name="Jeffery I.B."/>
            <person name="Cooney J.C."/>
            <person name="Kagawa T.F."/>
            <person name="Liu W."/>
            <person name="Song Y."/>
            <person name="Salvetti E."/>
            <person name="Wrobel A."/>
            <person name="Rasinkangas P."/>
            <person name="Parkhill J."/>
            <person name="Rea M.C."/>
            <person name="O'Sullivan O."/>
            <person name="Ritari J."/>
            <person name="Douillard F.P."/>
            <person name="Paul Ross R."/>
            <person name="Yang R."/>
            <person name="Briner A.E."/>
            <person name="Felis G.E."/>
            <person name="de Vos W.M."/>
            <person name="Barrangou R."/>
            <person name="Klaenhammer T.R."/>
            <person name="Caufield P.W."/>
            <person name="Cui Y."/>
            <person name="Zhang H."/>
            <person name="O'Toole P.W."/>
        </authorList>
    </citation>
    <scope>NUCLEOTIDE SEQUENCE [LARGE SCALE GENOMIC DNA]</scope>
    <source>
        <strain evidence="1 2">DSM 16381</strain>
    </source>
</reference>
<comment type="caution">
    <text evidence="1">The sequence shown here is derived from an EMBL/GenBank/DDBJ whole genome shotgun (WGS) entry which is preliminary data.</text>
</comment>
<name>A0A0R1UXU3_9LACO</name>
<evidence type="ECO:0000313" key="1">
    <source>
        <dbReference type="EMBL" id="KRL94779.1"/>
    </source>
</evidence>
<dbReference type="InterPro" id="IPR008928">
    <property type="entry name" value="6-hairpin_glycosidase_sf"/>
</dbReference>
<proteinExistence type="predicted"/>
<gene>
    <name evidence="1" type="ORF">FD28_GL000357</name>
</gene>
<dbReference type="PATRIC" id="fig|1423753.3.peg.369"/>
<keyword evidence="2" id="KW-1185">Reference proteome</keyword>
<dbReference type="EMBL" id="AZFS01000054">
    <property type="protein sequence ID" value="KRL94779.1"/>
    <property type="molecule type" value="Genomic_DNA"/>
</dbReference>
<dbReference type="RefSeq" id="WP_057733824.1">
    <property type="nucleotide sequence ID" value="NZ_AZFS01000054.1"/>
</dbReference>
<sequence>MKKSLIKAFREAVMALGSEKDLATGRVTLALSISDKRHRATTHFIRARSVESAWTEVTTQLAPIPQQSWVRIEAVTGVQRRPMVDLQRDLKDMTRMNFWRRGISFDPEFKTALLEMEINGHEFFHPGEQHVVGKNTSDSWIDFKMIADYLTERDGEACSNLADSRYIWSFSTAGIFSDGQQIWPLSTREDGTTGVRQLQQPKREIGDYLRVAESYLVRQIKEDGKFVYGYFPATQRVLTNYNSVRHFSSIYALLEAIAYTGQADDLERVRLALRWGIDELTILKGQARFAIERPKKGTPEIKLGAQAMLILALCKYQEVTKDDQFADIALQAFRGVVAFRQPTGKFNHVLNQDLSVKDSFRVIYYEGEIAFALIRLFELTNNDEIHQQAQQTLDFMVQNDFGKYHDHWIAYAANEATQVFPDNRDYMAMGLQNAFSNLAFIEKQVSPHPTRLELLNATVRLIDTVRRTANDDLLEKYDVQHLREVWQQRAEHELAVGAFEPEVAMFFYRPDKFYGGFFTRNDHFRTRIDDCEHFLSGLINYVNYHY</sequence>
<dbReference type="GO" id="GO:0005975">
    <property type="term" value="P:carbohydrate metabolic process"/>
    <property type="evidence" value="ECO:0007669"/>
    <property type="project" value="InterPro"/>
</dbReference>
<dbReference type="AlphaFoldDB" id="A0A0R1UXU3"/>